<reference evidence="2" key="1">
    <citation type="submission" date="2020-02" db="EMBL/GenBank/DDBJ databases">
        <authorList>
            <person name="Shen X.-R."/>
            <person name="Zhang Y.-X."/>
        </authorList>
    </citation>
    <scope>NUCLEOTIDE SEQUENCE</scope>
    <source>
        <strain evidence="2">SYP-B3998</strain>
    </source>
</reference>
<evidence type="ECO:0000313" key="2">
    <source>
        <dbReference type="EMBL" id="NEW06287.1"/>
    </source>
</evidence>
<comment type="caution">
    <text evidence="2">The sequence shown here is derived from an EMBL/GenBank/DDBJ whole genome shotgun (WGS) entry which is preliminary data.</text>
</comment>
<dbReference type="AlphaFoldDB" id="A0A6G3ZY02"/>
<accession>A0A6G3ZY02</accession>
<sequence>MRTESQIKRKQNELRQQQQTLITRLEQSESNEAREALKDQNERLADRIDLLEWVLNEPLGSYHA</sequence>
<proteinExistence type="predicted"/>
<dbReference type="EMBL" id="JAAIKC010000002">
    <property type="protein sequence ID" value="NEW06287.1"/>
    <property type="molecule type" value="Genomic_DNA"/>
</dbReference>
<feature type="coiled-coil region" evidence="1">
    <location>
        <begin position="11"/>
        <end position="54"/>
    </location>
</feature>
<keyword evidence="1" id="KW-0175">Coiled coil</keyword>
<evidence type="ECO:0000256" key="1">
    <source>
        <dbReference type="SAM" id="Coils"/>
    </source>
</evidence>
<name>A0A6G3ZY02_9BACL</name>
<protein>
    <submittedName>
        <fullName evidence="2">Uncharacterized protein</fullName>
    </submittedName>
</protein>
<gene>
    <name evidence="2" type="ORF">GK047_09710</name>
</gene>
<organism evidence="2">
    <name type="scientific">Paenibacillus sp. SYP-B3998</name>
    <dbReference type="NCBI Taxonomy" id="2678564"/>
    <lineage>
        <taxon>Bacteria</taxon>
        <taxon>Bacillati</taxon>
        <taxon>Bacillota</taxon>
        <taxon>Bacilli</taxon>
        <taxon>Bacillales</taxon>
        <taxon>Paenibacillaceae</taxon>
        <taxon>Paenibacillus</taxon>
    </lineage>
</organism>